<dbReference type="SUPFAM" id="SSF158745">
    <property type="entry name" value="LanC-like"/>
    <property type="match status" value="1"/>
</dbReference>
<evidence type="ECO:0000313" key="2">
    <source>
        <dbReference type="EMBL" id="RVU33024.1"/>
    </source>
</evidence>
<evidence type="ECO:0000313" key="3">
    <source>
        <dbReference type="Proteomes" id="UP000283077"/>
    </source>
</evidence>
<dbReference type="EMBL" id="SACS01000029">
    <property type="protein sequence ID" value="RVU33024.1"/>
    <property type="molecule type" value="Genomic_DNA"/>
</dbReference>
<keyword evidence="1" id="KW-0479">Metal-binding</keyword>
<evidence type="ECO:0008006" key="4">
    <source>
        <dbReference type="Google" id="ProtNLM"/>
    </source>
</evidence>
<feature type="binding site" evidence="1">
    <location>
        <position position="259"/>
    </location>
    <ligand>
        <name>Zn(2+)</name>
        <dbReference type="ChEBI" id="CHEBI:29105"/>
    </ligand>
</feature>
<accession>A0A437QER7</accession>
<dbReference type="OrthoDB" id="6313827at2"/>
<dbReference type="PRINTS" id="PR01950">
    <property type="entry name" value="LANCSUPER"/>
</dbReference>
<dbReference type="GO" id="GO:0031179">
    <property type="term" value="P:peptide modification"/>
    <property type="evidence" value="ECO:0007669"/>
    <property type="project" value="InterPro"/>
</dbReference>
<feature type="binding site" evidence="1">
    <location>
        <position position="309"/>
    </location>
    <ligand>
        <name>Zn(2+)</name>
        <dbReference type="ChEBI" id="CHEBI:29105"/>
    </ligand>
</feature>
<organism evidence="2 3">
    <name type="scientific">Rheinheimera riviphila</name>
    <dbReference type="NCBI Taxonomy" id="1834037"/>
    <lineage>
        <taxon>Bacteria</taxon>
        <taxon>Pseudomonadati</taxon>
        <taxon>Pseudomonadota</taxon>
        <taxon>Gammaproteobacteria</taxon>
        <taxon>Chromatiales</taxon>
        <taxon>Chromatiaceae</taxon>
        <taxon>Rheinheimera</taxon>
    </lineage>
</organism>
<dbReference type="GO" id="GO:0046872">
    <property type="term" value="F:metal ion binding"/>
    <property type="evidence" value="ECO:0007669"/>
    <property type="project" value="UniProtKB-KW"/>
</dbReference>
<dbReference type="Pfam" id="PF05147">
    <property type="entry name" value="LANC_like"/>
    <property type="match status" value="1"/>
</dbReference>
<feature type="binding site" evidence="1">
    <location>
        <position position="308"/>
    </location>
    <ligand>
        <name>Zn(2+)</name>
        <dbReference type="ChEBI" id="CHEBI:29105"/>
    </ligand>
</feature>
<keyword evidence="3" id="KW-1185">Reference proteome</keyword>
<dbReference type="Gene3D" id="1.50.10.20">
    <property type="match status" value="1"/>
</dbReference>
<gene>
    <name evidence="2" type="ORF">EOE67_18765</name>
</gene>
<dbReference type="SMART" id="SM01260">
    <property type="entry name" value="LANC_like"/>
    <property type="match status" value="1"/>
</dbReference>
<dbReference type="PANTHER" id="PTHR12736">
    <property type="entry name" value="LANC-LIKE PROTEIN"/>
    <property type="match status" value="1"/>
</dbReference>
<dbReference type="PANTHER" id="PTHR12736:SF7">
    <property type="entry name" value="LANC-LIKE PROTEIN 3"/>
    <property type="match status" value="1"/>
</dbReference>
<reference evidence="2 3" key="1">
    <citation type="submission" date="2019-01" db="EMBL/GenBank/DDBJ databases">
        <authorList>
            <person name="Chen W.-M."/>
        </authorList>
    </citation>
    <scope>NUCLEOTIDE SEQUENCE [LARGE SCALE GENOMIC DNA]</scope>
    <source>
        <strain evidence="2 3">KYPC3</strain>
    </source>
</reference>
<evidence type="ECO:0000256" key="1">
    <source>
        <dbReference type="PIRSR" id="PIRSR607822-1"/>
    </source>
</evidence>
<proteinExistence type="predicted"/>
<keyword evidence="1" id="KW-0862">Zinc</keyword>
<dbReference type="Proteomes" id="UP000283077">
    <property type="component" value="Unassembled WGS sequence"/>
</dbReference>
<comment type="caution">
    <text evidence="2">The sequence shown here is derived from an EMBL/GenBank/DDBJ whole genome shotgun (WGS) entry which is preliminary data.</text>
</comment>
<dbReference type="InterPro" id="IPR007822">
    <property type="entry name" value="LANC-like"/>
</dbReference>
<dbReference type="RefSeq" id="WP_127700881.1">
    <property type="nucleotide sequence ID" value="NZ_SACS01000029.1"/>
</dbReference>
<protein>
    <recommendedName>
        <fullName evidence="4">Lantibiotic biosynthesis protein</fullName>
    </recommendedName>
</protein>
<dbReference type="GO" id="GO:0005886">
    <property type="term" value="C:plasma membrane"/>
    <property type="evidence" value="ECO:0007669"/>
    <property type="project" value="TreeGrafter"/>
</dbReference>
<name>A0A437QER7_9GAMM</name>
<dbReference type="AlphaFoldDB" id="A0A437QER7"/>
<sequence length="395" mass="43751">MLLSLSENQQIDQILSTLALYFQQHHAQEPGLLNGRAGEILFLYQLSHAKATLVDANVLTEQLKMLLEQVRLVDPQLNICNGLTGIAWLYEYICAGQLRELDLNCGLDQLISEALSVERWTGDFEFVNGLAGWMPYMLRRCNRAKGRENVVNMLHHLHQLADKPNAQQYAWPTAGHSPFRINRETLTSPEYNLGLAHGSPAVIAALLPILSESTLALAATRLLEPALCWLENQRFRHIEHNCHFSVLSGSCLPSRLGWCYGDLPIALVFAKAAILLGRTDYLDLAIQLGLSATQRTPESTIICDTGLCHGSAGVMLLFSQLFEYTAVDEFAMAARSWLQFTLRRFEMRGLAGLDKFTGDGYIACAGLLEGYAGVGLALLAAQGHDRQWTEALLIA</sequence>